<dbReference type="STRING" id="402676.B6JXE9"/>
<dbReference type="Gene3D" id="1.10.442.10">
    <property type="entry name" value="Cytochrome c oxidase subunit IV"/>
    <property type="match status" value="1"/>
</dbReference>
<dbReference type="OMA" id="WYISYGA"/>
<dbReference type="RefSeq" id="XP_002172343.1">
    <property type="nucleotide sequence ID" value="XM_002172307.2"/>
</dbReference>
<dbReference type="AlphaFoldDB" id="B6JXE9"/>
<dbReference type="PANTHER" id="PTHR10707:SF10">
    <property type="entry name" value="CYTOCHROME C OXIDASE SUBUNIT 4"/>
    <property type="match status" value="1"/>
</dbReference>
<dbReference type="OrthoDB" id="5307755at2759"/>
<dbReference type="PANTHER" id="PTHR10707">
    <property type="entry name" value="CYTOCHROME C OXIDASE SUBUNIT IV"/>
    <property type="match status" value="1"/>
</dbReference>
<keyword evidence="15" id="KW-1185">Reference proteome</keyword>
<evidence type="ECO:0000256" key="9">
    <source>
        <dbReference type="ARBA" id="ARBA00023128"/>
    </source>
</evidence>
<evidence type="ECO:0000256" key="10">
    <source>
        <dbReference type="ARBA" id="ARBA00023136"/>
    </source>
</evidence>
<feature type="region of interest" description="Disordered" evidence="11">
    <location>
        <begin position="159"/>
        <end position="192"/>
    </location>
</feature>
<dbReference type="Pfam" id="PF02936">
    <property type="entry name" value="COX4"/>
    <property type="match status" value="1"/>
</dbReference>
<sequence>MYRLFGKRALSQLLKETQNGRTRFASNLAAFGVKEKQTTSPEILAGGVIARPRIVDIEKRWSKMPKDEQDSIIADLEERQKKPWDDLTLEEKRAAYWIAFGNYGPREQRPINQKTVFFGTMGGIVAGLLLFALARSQASPTPRTMTKEWQEKSNEYMKENKINPISGAGSENYKGRGAVSGGLFSPREKDKK</sequence>
<keyword evidence="8" id="KW-0560">Oxidoreductase</keyword>
<evidence type="ECO:0000313" key="14">
    <source>
        <dbReference type="JaponicusDB" id="SJAG_01077"/>
    </source>
</evidence>
<dbReference type="SUPFAM" id="SSF81406">
    <property type="entry name" value="Mitochondrial cytochrome c oxidase subunit IV"/>
    <property type="match status" value="1"/>
</dbReference>
<dbReference type="HOGENOM" id="CLU_070101_1_0_1"/>
<dbReference type="GO" id="GO:0005743">
    <property type="term" value="C:mitochondrial inner membrane"/>
    <property type="evidence" value="ECO:0007669"/>
    <property type="project" value="UniProtKB-SubCell"/>
</dbReference>
<feature type="transmembrane region" description="Helical" evidence="12">
    <location>
        <begin position="116"/>
        <end position="134"/>
    </location>
</feature>
<comment type="pathway">
    <text evidence="2">Energy metabolism; oxidative phosphorylation.</text>
</comment>
<evidence type="ECO:0000256" key="7">
    <source>
        <dbReference type="ARBA" id="ARBA00022989"/>
    </source>
</evidence>
<evidence type="ECO:0000256" key="8">
    <source>
        <dbReference type="ARBA" id="ARBA00023002"/>
    </source>
</evidence>
<keyword evidence="9" id="KW-0496">Mitochondrion</keyword>
<dbReference type="JaponicusDB" id="SJAG_01077">
    <property type="gene designation" value="cox5"/>
</dbReference>
<dbReference type="EMBL" id="KE651166">
    <property type="protein sequence ID" value="EEB06050.1"/>
    <property type="molecule type" value="Genomic_DNA"/>
</dbReference>
<evidence type="ECO:0000256" key="6">
    <source>
        <dbReference type="ARBA" id="ARBA00022946"/>
    </source>
</evidence>
<dbReference type="GO" id="GO:0016491">
    <property type="term" value="F:oxidoreductase activity"/>
    <property type="evidence" value="ECO:0007669"/>
    <property type="project" value="UniProtKB-KW"/>
</dbReference>
<keyword evidence="7 12" id="KW-1133">Transmembrane helix</keyword>
<evidence type="ECO:0000256" key="12">
    <source>
        <dbReference type="SAM" id="Phobius"/>
    </source>
</evidence>
<gene>
    <name evidence="14" type="primary">cox5</name>
    <name evidence="13" type="ORF">SJAG_01077</name>
</gene>
<accession>B6JXE9</accession>
<dbReference type="Proteomes" id="UP000001744">
    <property type="component" value="Unassembled WGS sequence"/>
</dbReference>
<dbReference type="GO" id="GO:0004129">
    <property type="term" value="F:cytochrome-c oxidase activity"/>
    <property type="evidence" value="ECO:0007669"/>
    <property type="project" value="EnsemblFungi"/>
</dbReference>
<dbReference type="GO" id="GO:0006123">
    <property type="term" value="P:mitochondrial electron transport, cytochrome c to oxygen"/>
    <property type="evidence" value="ECO:0000318"/>
    <property type="project" value="GO_Central"/>
</dbReference>
<evidence type="ECO:0000313" key="13">
    <source>
        <dbReference type="EMBL" id="EEB06050.1"/>
    </source>
</evidence>
<dbReference type="FunFam" id="1.10.442.10:FF:000002">
    <property type="entry name" value="Cytochrome c oxidase subunit V"/>
    <property type="match status" value="1"/>
</dbReference>
<protein>
    <submittedName>
        <fullName evidence="13">Cytochrome c oxidase subunit V</fullName>
    </submittedName>
</protein>
<keyword evidence="5" id="KW-0999">Mitochondrion inner membrane</keyword>
<dbReference type="VEuPathDB" id="FungiDB:SJAG_01077"/>
<dbReference type="CDD" id="cd00922">
    <property type="entry name" value="Cyt_c_Oxidase_IV"/>
    <property type="match status" value="1"/>
</dbReference>
<comment type="similarity">
    <text evidence="3">Belongs to the cytochrome c oxidase IV family.</text>
</comment>
<evidence type="ECO:0000256" key="4">
    <source>
        <dbReference type="ARBA" id="ARBA00022692"/>
    </source>
</evidence>
<dbReference type="GeneID" id="7048320"/>
<evidence type="ECO:0000313" key="15">
    <source>
        <dbReference type="Proteomes" id="UP000001744"/>
    </source>
</evidence>
<keyword evidence="4 12" id="KW-0812">Transmembrane</keyword>
<organism evidence="13 15">
    <name type="scientific">Schizosaccharomyces japonicus (strain yFS275 / FY16936)</name>
    <name type="common">Fission yeast</name>
    <dbReference type="NCBI Taxonomy" id="402676"/>
    <lineage>
        <taxon>Eukaryota</taxon>
        <taxon>Fungi</taxon>
        <taxon>Dikarya</taxon>
        <taxon>Ascomycota</taxon>
        <taxon>Taphrinomycotina</taxon>
        <taxon>Schizosaccharomycetes</taxon>
        <taxon>Schizosaccharomycetales</taxon>
        <taxon>Schizosaccharomycetaceae</taxon>
        <taxon>Schizosaccharomyces</taxon>
    </lineage>
</organism>
<evidence type="ECO:0000256" key="1">
    <source>
        <dbReference type="ARBA" id="ARBA00004434"/>
    </source>
</evidence>
<dbReference type="InterPro" id="IPR036639">
    <property type="entry name" value="Cyt_c_oxidase_su4_sf"/>
</dbReference>
<keyword evidence="6" id="KW-0809">Transit peptide</keyword>
<evidence type="ECO:0000256" key="2">
    <source>
        <dbReference type="ARBA" id="ARBA00004673"/>
    </source>
</evidence>
<keyword evidence="10 12" id="KW-0472">Membrane</keyword>
<comment type="subcellular location">
    <subcellularLocation>
        <location evidence="1">Mitochondrion inner membrane</location>
        <topology evidence="1">Single-pass membrane protein</topology>
    </subcellularLocation>
</comment>
<evidence type="ECO:0000256" key="5">
    <source>
        <dbReference type="ARBA" id="ARBA00022792"/>
    </source>
</evidence>
<reference evidence="13 15" key="1">
    <citation type="journal article" date="2011" name="Science">
        <title>Comparative functional genomics of the fission yeasts.</title>
        <authorList>
            <person name="Rhind N."/>
            <person name="Chen Z."/>
            <person name="Yassour M."/>
            <person name="Thompson D.A."/>
            <person name="Haas B.J."/>
            <person name="Habib N."/>
            <person name="Wapinski I."/>
            <person name="Roy S."/>
            <person name="Lin M.F."/>
            <person name="Heiman D.I."/>
            <person name="Young S.K."/>
            <person name="Furuya K."/>
            <person name="Guo Y."/>
            <person name="Pidoux A."/>
            <person name="Chen H.M."/>
            <person name="Robbertse B."/>
            <person name="Goldberg J.M."/>
            <person name="Aoki K."/>
            <person name="Bayne E.H."/>
            <person name="Berlin A.M."/>
            <person name="Desjardins C.A."/>
            <person name="Dobbs E."/>
            <person name="Dukaj L."/>
            <person name="Fan L."/>
            <person name="FitzGerald M.G."/>
            <person name="French C."/>
            <person name="Gujja S."/>
            <person name="Hansen K."/>
            <person name="Keifenheim D."/>
            <person name="Levin J.Z."/>
            <person name="Mosher R.A."/>
            <person name="Mueller C.A."/>
            <person name="Pfiffner J."/>
            <person name="Priest M."/>
            <person name="Russ C."/>
            <person name="Smialowska A."/>
            <person name="Swoboda P."/>
            <person name="Sykes S.M."/>
            <person name="Vaughn M."/>
            <person name="Vengrova S."/>
            <person name="Yoder R."/>
            <person name="Zeng Q."/>
            <person name="Allshire R."/>
            <person name="Baulcombe D."/>
            <person name="Birren B.W."/>
            <person name="Brown W."/>
            <person name="Ekwall K."/>
            <person name="Kellis M."/>
            <person name="Leatherwood J."/>
            <person name="Levin H."/>
            <person name="Margalit H."/>
            <person name="Martienssen R."/>
            <person name="Nieduszynski C.A."/>
            <person name="Spatafora J.W."/>
            <person name="Friedman N."/>
            <person name="Dalgaard J.Z."/>
            <person name="Baumann P."/>
            <person name="Niki H."/>
            <person name="Regev A."/>
            <person name="Nusbaum C."/>
        </authorList>
    </citation>
    <scope>NUCLEOTIDE SEQUENCE [LARGE SCALE GENOMIC DNA]</scope>
    <source>
        <strain evidence="15">yFS275 / FY16936</strain>
    </source>
</reference>
<dbReference type="InterPro" id="IPR004203">
    <property type="entry name" value="Cyt_c_oxidase_su4_fam"/>
</dbReference>
<name>B6JXE9_SCHJY</name>
<dbReference type="GO" id="GO:0045277">
    <property type="term" value="C:respiratory chain complex IV"/>
    <property type="evidence" value="ECO:0000318"/>
    <property type="project" value="GO_Central"/>
</dbReference>
<dbReference type="eggNOG" id="KOG4075">
    <property type="taxonomic scope" value="Eukaryota"/>
</dbReference>
<proteinExistence type="inferred from homology"/>
<evidence type="ECO:0000256" key="3">
    <source>
        <dbReference type="ARBA" id="ARBA00008135"/>
    </source>
</evidence>
<evidence type="ECO:0000256" key="11">
    <source>
        <dbReference type="SAM" id="MobiDB-lite"/>
    </source>
</evidence>